<dbReference type="RefSeq" id="WP_179750949.1">
    <property type="nucleotide sequence ID" value="NZ_BAAAGN010000005.1"/>
</dbReference>
<evidence type="ECO:0000256" key="3">
    <source>
        <dbReference type="ARBA" id="ARBA00022692"/>
    </source>
</evidence>
<keyword evidence="11 12" id="KW-0326">Glycosidase</keyword>
<keyword evidence="5 12" id="KW-0378">Hydrolase</keyword>
<evidence type="ECO:0000256" key="5">
    <source>
        <dbReference type="ARBA" id="ARBA00022801"/>
    </source>
</evidence>
<sequence>MSKVSKFLLSAAAVATVAGGFTTAGASAASADTGVTIRQGTGKVDYTDAAGNVWKKDAGFVGGYQVSNVTTASIAGTTSSGLYQNEHWGMSKWAAQVPNGTYDVTLKFAETYFTTANTRVFSVTAEGQKVVENLDIFAAVGKNARLDKTFQVKVADGSIDLGFSATKNNAKVDGILVKSAGTTSGTGSTPVVTPSPRPTQPTPTPTTPAPTTPAPTTPSTPVTSGDWHSGASGVGVASGTFASWRGSAVEVSATWADNNTAAANFWQLDRGAEFGSWDKDLDIAVGGIGSGETWANAARGSYDARWRASLTTLKNKWGNRPGTAYIRFAHEMNGNWYAWSVNKNNYQDFITSWKRYRALQKEIFPGAKLVFNLNRESVGTGMDWRQTFPGAQYVDVMGVDYYNQYPYAGDAATFASAIQEKDGFGAPKGLAQHLAFAKSVGLPLSISEWSGNADNGDSPAFIQGMHDFFEANGGTGAGKLLYEVQFNVDRDNKRWILTGDTRMPKSAAKYRELF</sequence>
<dbReference type="GO" id="GO:0030246">
    <property type="term" value="F:carbohydrate binding"/>
    <property type="evidence" value="ECO:0007669"/>
    <property type="project" value="InterPro"/>
</dbReference>
<feature type="signal peptide" evidence="14">
    <location>
        <begin position="1"/>
        <end position="26"/>
    </location>
</feature>
<feature type="compositionally biased region" description="Pro residues" evidence="13">
    <location>
        <begin position="193"/>
        <end position="218"/>
    </location>
</feature>
<dbReference type="Gene3D" id="3.20.20.80">
    <property type="entry name" value="Glycosidases"/>
    <property type="match status" value="1"/>
</dbReference>
<comment type="caution">
    <text evidence="16">The sequence shown here is derived from an EMBL/GenBank/DDBJ whole genome shotgun (WGS) entry which is preliminary data.</text>
</comment>
<feature type="compositionally biased region" description="Low complexity" evidence="13">
    <location>
        <begin position="219"/>
        <end position="231"/>
    </location>
</feature>
<accession>A0A7Y9J0D2</accession>
<dbReference type="InterPro" id="IPR039155">
    <property type="entry name" value="MLEC"/>
</dbReference>
<keyword evidence="17" id="KW-1185">Reference proteome</keyword>
<dbReference type="GO" id="GO:0004553">
    <property type="term" value="F:hydrolase activity, hydrolyzing O-glycosyl compounds"/>
    <property type="evidence" value="ECO:0007669"/>
    <property type="project" value="InterPro"/>
</dbReference>
<dbReference type="Pfam" id="PF02156">
    <property type="entry name" value="Glyco_hydro_26"/>
    <property type="match status" value="1"/>
</dbReference>
<comment type="similarity">
    <text evidence="12">Belongs to the glycosyl hydrolase 26 family.</text>
</comment>
<keyword evidence="7" id="KW-1133">Transmembrane helix</keyword>
<proteinExistence type="inferred from homology"/>
<feature type="domain" description="GH26" evidence="15">
    <location>
        <begin position="197"/>
        <end position="514"/>
    </location>
</feature>
<evidence type="ECO:0000256" key="14">
    <source>
        <dbReference type="SAM" id="SignalP"/>
    </source>
</evidence>
<keyword evidence="8" id="KW-0472">Membrane</keyword>
<dbReference type="EMBL" id="JACCBB010000001">
    <property type="protein sequence ID" value="NYD22164.1"/>
    <property type="molecule type" value="Genomic_DNA"/>
</dbReference>
<evidence type="ECO:0000256" key="7">
    <source>
        <dbReference type="ARBA" id="ARBA00022989"/>
    </source>
</evidence>
<dbReference type="Gene3D" id="2.60.120.430">
    <property type="entry name" value="Galactose-binding lectin"/>
    <property type="match status" value="1"/>
</dbReference>
<dbReference type="InterPro" id="IPR022790">
    <property type="entry name" value="GH26_dom"/>
</dbReference>
<evidence type="ECO:0000313" key="16">
    <source>
        <dbReference type="EMBL" id="NYD22164.1"/>
    </source>
</evidence>
<dbReference type="PANTHER" id="PTHR13460">
    <property type="match status" value="1"/>
</dbReference>
<keyword evidence="6" id="KW-0256">Endoplasmic reticulum</keyword>
<gene>
    <name evidence="16" type="ORF">BJ968_001704</name>
</gene>
<dbReference type="PROSITE" id="PS51764">
    <property type="entry name" value="GH26"/>
    <property type="match status" value="1"/>
</dbReference>
<dbReference type="Pfam" id="PF11721">
    <property type="entry name" value="Malectin"/>
    <property type="match status" value="1"/>
</dbReference>
<evidence type="ECO:0000313" key="17">
    <source>
        <dbReference type="Proteomes" id="UP000521922"/>
    </source>
</evidence>
<dbReference type="Proteomes" id="UP000521922">
    <property type="component" value="Unassembled WGS sequence"/>
</dbReference>
<evidence type="ECO:0000259" key="15">
    <source>
        <dbReference type="PROSITE" id="PS51764"/>
    </source>
</evidence>
<feature type="active site" description="Nucleophile" evidence="12">
    <location>
        <position position="448"/>
    </location>
</feature>
<evidence type="ECO:0000256" key="9">
    <source>
        <dbReference type="ARBA" id="ARBA00023180"/>
    </source>
</evidence>
<comment type="subcellular location">
    <subcellularLocation>
        <location evidence="1">Endoplasmic reticulum membrane</location>
        <topology evidence="1">Single-pass type I membrane protein</topology>
    </subcellularLocation>
</comment>
<dbReference type="SUPFAM" id="SSF51445">
    <property type="entry name" value="(Trans)glycosidases"/>
    <property type="match status" value="1"/>
</dbReference>
<dbReference type="GO" id="GO:0016020">
    <property type="term" value="C:membrane"/>
    <property type="evidence" value="ECO:0007669"/>
    <property type="project" value="TreeGrafter"/>
</dbReference>
<organism evidence="16 17">
    <name type="scientific">Kineococcus aurantiacus</name>
    <dbReference type="NCBI Taxonomy" id="37633"/>
    <lineage>
        <taxon>Bacteria</taxon>
        <taxon>Bacillati</taxon>
        <taxon>Actinomycetota</taxon>
        <taxon>Actinomycetes</taxon>
        <taxon>Kineosporiales</taxon>
        <taxon>Kineosporiaceae</taxon>
        <taxon>Kineococcus</taxon>
    </lineage>
</organism>
<dbReference type="InterPro" id="IPR017853">
    <property type="entry name" value="GH"/>
</dbReference>
<evidence type="ECO:0000256" key="1">
    <source>
        <dbReference type="ARBA" id="ARBA00004115"/>
    </source>
</evidence>
<dbReference type="InterPro" id="IPR008979">
    <property type="entry name" value="Galactose-bd-like_sf"/>
</dbReference>
<keyword evidence="4 14" id="KW-0732">Signal</keyword>
<feature type="active site" description="Proton donor" evidence="12">
    <location>
        <position position="331"/>
    </location>
</feature>
<feature type="compositionally biased region" description="Low complexity" evidence="13">
    <location>
        <begin position="179"/>
        <end position="192"/>
    </location>
</feature>
<dbReference type="InterPro" id="IPR021720">
    <property type="entry name" value="Malectin_dom"/>
</dbReference>
<dbReference type="PANTHER" id="PTHR13460:SF0">
    <property type="entry name" value="MALECTIN"/>
    <property type="match status" value="1"/>
</dbReference>
<dbReference type="AlphaFoldDB" id="A0A7Y9J0D2"/>
<evidence type="ECO:0000256" key="12">
    <source>
        <dbReference type="PROSITE-ProRule" id="PRU01100"/>
    </source>
</evidence>
<feature type="region of interest" description="Disordered" evidence="13">
    <location>
        <begin position="179"/>
        <end position="231"/>
    </location>
</feature>
<dbReference type="SUPFAM" id="SSF49785">
    <property type="entry name" value="Galactose-binding domain-like"/>
    <property type="match status" value="1"/>
</dbReference>
<comment type="similarity">
    <text evidence="2">Belongs to the malectin family.</text>
</comment>
<evidence type="ECO:0000256" key="10">
    <source>
        <dbReference type="ARBA" id="ARBA00023277"/>
    </source>
</evidence>
<feature type="chain" id="PRO_5038953004" description="GH26 domain-containing protein" evidence="14">
    <location>
        <begin position="27"/>
        <end position="514"/>
    </location>
</feature>
<evidence type="ECO:0000256" key="13">
    <source>
        <dbReference type="SAM" id="MobiDB-lite"/>
    </source>
</evidence>
<evidence type="ECO:0000256" key="8">
    <source>
        <dbReference type="ARBA" id="ARBA00023136"/>
    </source>
</evidence>
<keyword evidence="10" id="KW-0119">Carbohydrate metabolism</keyword>
<evidence type="ECO:0000256" key="11">
    <source>
        <dbReference type="ARBA" id="ARBA00023295"/>
    </source>
</evidence>
<keyword evidence="9" id="KW-0325">Glycoprotein</keyword>
<protein>
    <recommendedName>
        <fullName evidence="15">GH26 domain-containing protein</fullName>
    </recommendedName>
</protein>
<evidence type="ECO:0000256" key="2">
    <source>
        <dbReference type="ARBA" id="ARBA00009141"/>
    </source>
</evidence>
<evidence type="ECO:0000256" key="4">
    <source>
        <dbReference type="ARBA" id="ARBA00022729"/>
    </source>
</evidence>
<evidence type="ECO:0000256" key="6">
    <source>
        <dbReference type="ARBA" id="ARBA00022824"/>
    </source>
</evidence>
<reference evidence="16 17" key="1">
    <citation type="submission" date="2020-07" db="EMBL/GenBank/DDBJ databases">
        <title>Sequencing the genomes of 1000 actinobacteria strains.</title>
        <authorList>
            <person name="Klenk H.-P."/>
        </authorList>
    </citation>
    <scope>NUCLEOTIDE SEQUENCE [LARGE SCALE GENOMIC DNA]</scope>
    <source>
        <strain evidence="16 17">DSM 7487</strain>
    </source>
</reference>
<keyword evidence="3" id="KW-0812">Transmembrane</keyword>
<name>A0A7Y9J0D2_9ACTN</name>